<dbReference type="SMART" id="SM00780">
    <property type="entry name" value="PIG-X"/>
    <property type="match status" value="1"/>
</dbReference>
<dbReference type="InterPro" id="IPR013233">
    <property type="entry name" value="PIG-X/PBN1"/>
</dbReference>
<accession>A0AAE0SWJ7</accession>
<keyword evidence="8 10" id="KW-0472">Membrane</keyword>
<keyword evidence="4 10" id="KW-0337">GPI-anchor biosynthesis</keyword>
<comment type="similarity">
    <text evidence="3 10">Belongs to the PIGX family.</text>
</comment>
<protein>
    <recommendedName>
        <fullName evidence="10">Phosphatidylinositol-glycan biosynthesis class X protein</fullName>
    </recommendedName>
</protein>
<keyword evidence="9" id="KW-0325">Glycoprotein</keyword>
<comment type="subcellular location">
    <subcellularLocation>
        <location evidence="1 10">Endoplasmic reticulum membrane</location>
        <topology evidence="1 10">Single-pass membrane protein</topology>
    </subcellularLocation>
</comment>
<dbReference type="PANTHER" id="PTHR28650:SF1">
    <property type="entry name" value="PHOSPHATIDYLINOSITOL-GLYCAN BIOSYNTHESIS CLASS X PROTEIN"/>
    <property type="match status" value="1"/>
</dbReference>
<reference evidence="11" key="3">
    <citation type="submission" date="2023-05" db="EMBL/GenBank/DDBJ databases">
        <authorList>
            <person name="Smith C.H."/>
        </authorList>
    </citation>
    <scope>NUCLEOTIDE SEQUENCE</scope>
    <source>
        <strain evidence="11">CHS0354</strain>
        <tissue evidence="11">Mantle</tissue>
    </source>
</reference>
<dbReference type="PANTHER" id="PTHR28650">
    <property type="entry name" value="PHOSPHATIDYLINOSITOL-GLYCAN BIOSYNTHESIS CLASS X PROTEIN"/>
    <property type="match status" value="1"/>
</dbReference>
<dbReference type="GO" id="GO:0005789">
    <property type="term" value="C:endoplasmic reticulum membrane"/>
    <property type="evidence" value="ECO:0007669"/>
    <property type="project" value="UniProtKB-SubCell"/>
</dbReference>
<dbReference type="InterPro" id="IPR040039">
    <property type="entry name" value="PIGX"/>
</dbReference>
<keyword evidence="12" id="KW-1185">Reference proteome</keyword>
<evidence type="ECO:0000256" key="10">
    <source>
        <dbReference type="RuleBase" id="RU366056"/>
    </source>
</evidence>
<comment type="caution">
    <text evidence="11">The sequence shown here is derived from an EMBL/GenBank/DDBJ whole genome shotgun (WGS) entry which is preliminary data.</text>
</comment>
<keyword evidence="7 10" id="KW-1133">Transmembrane helix</keyword>
<keyword evidence="6 10" id="KW-0256">Endoplasmic reticulum</keyword>
<sequence length="255" mass="28708">MFPTGSRISRCMLCVGLTIYSLIAVVVSSNIVATVSRTIDKNGFHRNLRTEISIPRESIHFKPSTGDIACAVLLEETLPSGAFVDPYQLESLRAFGGPDVLCLHDVDTEKPEFLSQPLTIFIFSHLHLHEGHWTSNVTIPIHMRYQRPFQRQDYVTVTFLNPALFLRCPDTADTGEYDNIEIVFACDSMNQAVCTWFRIDYTSTKGNLDVQVPVGRLEHLPFVIGATIIITLLGCIMLIYMVIYHLPSQKKSKDS</sequence>
<organism evidence="11 12">
    <name type="scientific">Potamilus streckersoni</name>
    <dbReference type="NCBI Taxonomy" id="2493646"/>
    <lineage>
        <taxon>Eukaryota</taxon>
        <taxon>Metazoa</taxon>
        <taxon>Spiralia</taxon>
        <taxon>Lophotrochozoa</taxon>
        <taxon>Mollusca</taxon>
        <taxon>Bivalvia</taxon>
        <taxon>Autobranchia</taxon>
        <taxon>Heteroconchia</taxon>
        <taxon>Palaeoheterodonta</taxon>
        <taxon>Unionida</taxon>
        <taxon>Unionoidea</taxon>
        <taxon>Unionidae</taxon>
        <taxon>Ambleminae</taxon>
        <taxon>Lampsilini</taxon>
        <taxon>Potamilus</taxon>
    </lineage>
</organism>
<evidence type="ECO:0000256" key="1">
    <source>
        <dbReference type="ARBA" id="ARBA00004389"/>
    </source>
</evidence>
<name>A0AAE0SWJ7_9BIVA</name>
<evidence type="ECO:0000313" key="12">
    <source>
        <dbReference type="Proteomes" id="UP001195483"/>
    </source>
</evidence>
<evidence type="ECO:0000256" key="5">
    <source>
        <dbReference type="ARBA" id="ARBA00022692"/>
    </source>
</evidence>
<evidence type="ECO:0000313" key="11">
    <source>
        <dbReference type="EMBL" id="KAK3598853.1"/>
    </source>
</evidence>
<proteinExistence type="inferred from homology"/>
<dbReference type="Proteomes" id="UP001195483">
    <property type="component" value="Unassembled WGS sequence"/>
</dbReference>
<reference evidence="11" key="2">
    <citation type="journal article" date="2021" name="Genome Biol. Evol.">
        <title>Developing a high-quality reference genome for a parasitic bivalve with doubly uniparental inheritance (Bivalvia: Unionida).</title>
        <authorList>
            <person name="Smith C.H."/>
        </authorList>
    </citation>
    <scope>NUCLEOTIDE SEQUENCE</scope>
    <source>
        <strain evidence="11">CHS0354</strain>
        <tissue evidence="11">Mantle</tissue>
    </source>
</reference>
<evidence type="ECO:0000256" key="8">
    <source>
        <dbReference type="ARBA" id="ARBA00023136"/>
    </source>
</evidence>
<evidence type="ECO:0000256" key="3">
    <source>
        <dbReference type="ARBA" id="ARBA00010345"/>
    </source>
</evidence>
<evidence type="ECO:0000256" key="7">
    <source>
        <dbReference type="ARBA" id="ARBA00022989"/>
    </source>
</evidence>
<dbReference type="Pfam" id="PF08320">
    <property type="entry name" value="PIG-X"/>
    <property type="match status" value="1"/>
</dbReference>
<dbReference type="EMBL" id="JAEAOA010000567">
    <property type="protein sequence ID" value="KAK3598853.1"/>
    <property type="molecule type" value="Genomic_DNA"/>
</dbReference>
<evidence type="ECO:0000256" key="4">
    <source>
        <dbReference type="ARBA" id="ARBA00022502"/>
    </source>
</evidence>
<evidence type="ECO:0000256" key="2">
    <source>
        <dbReference type="ARBA" id="ARBA00004687"/>
    </source>
</evidence>
<dbReference type="GO" id="GO:0006506">
    <property type="term" value="P:GPI anchor biosynthetic process"/>
    <property type="evidence" value="ECO:0007669"/>
    <property type="project" value="UniProtKB-KW"/>
</dbReference>
<evidence type="ECO:0000256" key="9">
    <source>
        <dbReference type="ARBA" id="ARBA00023180"/>
    </source>
</evidence>
<reference evidence="11" key="1">
    <citation type="journal article" date="2021" name="Genome Biol. Evol.">
        <title>A High-Quality Reference Genome for a Parasitic Bivalve with Doubly Uniparental Inheritance (Bivalvia: Unionida).</title>
        <authorList>
            <person name="Smith C.H."/>
        </authorList>
    </citation>
    <scope>NUCLEOTIDE SEQUENCE</scope>
    <source>
        <strain evidence="11">CHS0354</strain>
    </source>
</reference>
<comment type="pathway">
    <text evidence="2 10">Glycolipid biosynthesis; glycosylphosphatidylinositol-anchor biosynthesis.</text>
</comment>
<keyword evidence="5 10" id="KW-0812">Transmembrane</keyword>
<evidence type="ECO:0000256" key="6">
    <source>
        <dbReference type="ARBA" id="ARBA00022824"/>
    </source>
</evidence>
<gene>
    <name evidence="11" type="ORF">CHS0354_008595</name>
</gene>
<comment type="function">
    <text evidence="10">Stabilizing subunit of the glycosylphosphatidylinositol-mannosyltransferase I complex which catalyzes the transfer of the first mannose, via an alpha-1,4 bond from a dolichol-phosphate-mannose (Dol-P-Man) to the glucosaminyl acyl phosphatidylinositol (GlcN-(acyl)PI) intermediate to generate alpha-D-Man-(1-&gt;4)-alpha-D-GlcN-(1-&gt;6)-(1-radyl,2-acyl-sn-glycero-3-phospho)-2-acyl-inositol and participates in the sixth step of the glycosylphosphatidylinositol-anchor biosynthesis. Probably acts by stabilizing the mannosyltransferase PIGM.</text>
</comment>
<feature type="transmembrane region" description="Helical" evidence="10">
    <location>
        <begin position="220"/>
        <end position="243"/>
    </location>
</feature>
<dbReference type="AlphaFoldDB" id="A0AAE0SWJ7"/>